<dbReference type="PANTHER" id="PTHR15231">
    <property type="entry name" value="PHOSPHATIDYLINOSITOL N-ACETYLGLUCOSAMINYLTRANSFERASE SUBUNIT H"/>
    <property type="match status" value="1"/>
</dbReference>
<evidence type="ECO:0000313" key="6">
    <source>
        <dbReference type="RefSeq" id="XP_026760765.1"/>
    </source>
</evidence>
<dbReference type="GO" id="GO:0000506">
    <property type="term" value="C:glycosylphosphatidylinositol-N-acetylglucosaminyltransferase (GPI-GnT) complex"/>
    <property type="evidence" value="ECO:0007669"/>
    <property type="project" value="InterPro"/>
</dbReference>
<feature type="transmembrane region" description="Helical" evidence="3">
    <location>
        <begin position="72"/>
        <end position="89"/>
    </location>
</feature>
<keyword evidence="5" id="KW-1185">Reference proteome</keyword>
<dbReference type="InterPro" id="IPR044215">
    <property type="entry name" value="PIG-H"/>
</dbReference>
<evidence type="ECO:0000256" key="1">
    <source>
        <dbReference type="ARBA" id="ARBA00004687"/>
    </source>
</evidence>
<keyword evidence="3" id="KW-1133">Transmembrane helix</keyword>
<keyword evidence="3" id="KW-0812">Transmembrane</keyword>
<evidence type="ECO:0000313" key="5">
    <source>
        <dbReference type="Proteomes" id="UP001652740"/>
    </source>
</evidence>
<dbReference type="OrthoDB" id="6256716at2759"/>
<dbReference type="PANTHER" id="PTHR15231:SF1">
    <property type="entry name" value="PHOSPHATIDYLINOSITOL N-ACETYLGLUCOSAMINYLTRANSFERASE SUBUNIT H"/>
    <property type="match status" value="1"/>
</dbReference>
<sequence length="202" mass="23024">MVENDRIIEHENVNGVGLLLKVDKSSGSPNSRHFTISFKNKQNRKSWIKTSLFLAILMNIIALCYVHINLTAILIIIIVLSFLVFFWITHSVQSESLLIVPTVGIQSTVKYVIGREENFVPWSSVDDVIINEVIKLNRVLYYLTILVKTNQSSQDAETIKLMPLFKYTKPRLRMLETVYSELQTLLTEINGDHTAKGSGDTR</sequence>
<gene>
    <name evidence="6" type="primary">LOC113519769</name>
</gene>
<dbReference type="InterPro" id="IPR019328">
    <property type="entry name" value="PIGH-H_dom"/>
</dbReference>
<dbReference type="Proteomes" id="UP001652740">
    <property type="component" value="Unplaced"/>
</dbReference>
<evidence type="ECO:0000259" key="4">
    <source>
        <dbReference type="Pfam" id="PF10181"/>
    </source>
</evidence>
<dbReference type="AlphaFoldDB" id="A0A6J1X430"/>
<dbReference type="KEGG" id="gmw:113519769"/>
<proteinExistence type="inferred from homology"/>
<dbReference type="Pfam" id="PF10181">
    <property type="entry name" value="PIG-H"/>
    <property type="match status" value="1"/>
</dbReference>
<dbReference type="InParanoid" id="A0A6J1X430"/>
<accession>A0A6J1X430</accession>
<organism evidence="5 6">
    <name type="scientific">Galleria mellonella</name>
    <name type="common">Greater wax moth</name>
    <dbReference type="NCBI Taxonomy" id="7137"/>
    <lineage>
        <taxon>Eukaryota</taxon>
        <taxon>Metazoa</taxon>
        <taxon>Ecdysozoa</taxon>
        <taxon>Arthropoda</taxon>
        <taxon>Hexapoda</taxon>
        <taxon>Insecta</taxon>
        <taxon>Pterygota</taxon>
        <taxon>Neoptera</taxon>
        <taxon>Endopterygota</taxon>
        <taxon>Lepidoptera</taxon>
        <taxon>Glossata</taxon>
        <taxon>Ditrysia</taxon>
        <taxon>Pyraloidea</taxon>
        <taxon>Pyralidae</taxon>
        <taxon>Galleriinae</taxon>
        <taxon>Galleria</taxon>
    </lineage>
</organism>
<evidence type="ECO:0000256" key="3">
    <source>
        <dbReference type="SAM" id="Phobius"/>
    </source>
</evidence>
<keyword evidence="3" id="KW-0472">Membrane</keyword>
<comment type="similarity">
    <text evidence="2">Belongs to the PIGH family.</text>
</comment>
<feature type="domain" description="Phosphatidylinositol N-acetylglucosaminyltransferase subunit H conserved" evidence="4">
    <location>
        <begin position="96"/>
        <end position="158"/>
    </location>
</feature>
<dbReference type="GeneID" id="113519769"/>
<dbReference type="RefSeq" id="XP_026760765.1">
    <property type="nucleotide sequence ID" value="XM_026904964.3"/>
</dbReference>
<evidence type="ECO:0000256" key="2">
    <source>
        <dbReference type="ARBA" id="ARBA00009610"/>
    </source>
</evidence>
<dbReference type="UniPathway" id="UPA00196"/>
<comment type="pathway">
    <text evidence="1">Glycolipid biosynthesis; glycosylphosphatidylinositol-anchor biosynthesis.</text>
</comment>
<dbReference type="GO" id="GO:0006506">
    <property type="term" value="P:GPI anchor biosynthetic process"/>
    <property type="evidence" value="ECO:0007669"/>
    <property type="project" value="UniProtKB-UniPathway"/>
</dbReference>
<reference evidence="6" key="1">
    <citation type="submission" date="2025-08" db="UniProtKB">
        <authorList>
            <consortium name="RefSeq"/>
        </authorList>
    </citation>
    <scope>IDENTIFICATION</scope>
    <source>
        <tissue evidence="6">Whole larvae</tissue>
    </source>
</reference>
<name>A0A6J1X430_GALME</name>
<feature type="transmembrane region" description="Helical" evidence="3">
    <location>
        <begin position="47"/>
        <end position="66"/>
    </location>
</feature>
<protein>
    <submittedName>
        <fullName evidence="6">Phosphatidylinositol N-acetylglucosaminyltransferase subunit H-like</fullName>
    </submittedName>
</protein>